<gene>
    <name evidence="9" type="ORF">SLS60_009417</name>
</gene>
<keyword evidence="4 7" id="KW-0472">Membrane</keyword>
<comment type="caution">
    <text evidence="9">The sequence shown here is derived from an EMBL/GenBank/DDBJ whole genome shotgun (WGS) entry which is preliminary data.</text>
</comment>
<dbReference type="EMBL" id="JAKJXO020000015">
    <property type="protein sequence ID" value="KAL1595728.1"/>
    <property type="molecule type" value="Genomic_DNA"/>
</dbReference>
<evidence type="ECO:0000256" key="4">
    <source>
        <dbReference type="ARBA" id="ARBA00023136"/>
    </source>
</evidence>
<feature type="compositionally biased region" description="Basic and acidic residues" evidence="6">
    <location>
        <begin position="344"/>
        <end position="355"/>
    </location>
</feature>
<dbReference type="Proteomes" id="UP001521785">
    <property type="component" value="Unassembled WGS sequence"/>
</dbReference>
<keyword evidence="10" id="KW-1185">Reference proteome</keyword>
<evidence type="ECO:0000259" key="8">
    <source>
        <dbReference type="Pfam" id="PF20684"/>
    </source>
</evidence>
<feature type="transmembrane region" description="Helical" evidence="7">
    <location>
        <begin position="164"/>
        <end position="185"/>
    </location>
</feature>
<evidence type="ECO:0000256" key="6">
    <source>
        <dbReference type="SAM" id="MobiDB-lite"/>
    </source>
</evidence>
<keyword evidence="3 7" id="KW-1133">Transmembrane helix</keyword>
<evidence type="ECO:0000256" key="2">
    <source>
        <dbReference type="ARBA" id="ARBA00022692"/>
    </source>
</evidence>
<evidence type="ECO:0000256" key="3">
    <source>
        <dbReference type="ARBA" id="ARBA00022989"/>
    </source>
</evidence>
<dbReference type="PANTHER" id="PTHR33048:SF47">
    <property type="entry name" value="INTEGRAL MEMBRANE PROTEIN-RELATED"/>
    <property type="match status" value="1"/>
</dbReference>
<evidence type="ECO:0000313" key="10">
    <source>
        <dbReference type="Proteomes" id="UP001521785"/>
    </source>
</evidence>
<feature type="transmembrane region" description="Helical" evidence="7">
    <location>
        <begin position="121"/>
        <end position="143"/>
    </location>
</feature>
<reference evidence="9 10" key="1">
    <citation type="submission" date="2024-02" db="EMBL/GenBank/DDBJ databases">
        <title>De novo assembly and annotation of 12 fungi associated with fruit tree decline syndrome in Ontario, Canada.</title>
        <authorList>
            <person name="Sulman M."/>
            <person name="Ellouze W."/>
            <person name="Ilyukhin E."/>
        </authorList>
    </citation>
    <scope>NUCLEOTIDE SEQUENCE [LARGE SCALE GENOMIC DNA]</scope>
    <source>
        <strain evidence="9 10">M42-189</strain>
    </source>
</reference>
<feature type="compositionally biased region" description="Polar residues" evidence="6">
    <location>
        <begin position="318"/>
        <end position="343"/>
    </location>
</feature>
<dbReference type="InterPro" id="IPR052337">
    <property type="entry name" value="SAT4-like"/>
</dbReference>
<dbReference type="InterPro" id="IPR049326">
    <property type="entry name" value="Rhodopsin_dom_fungi"/>
</dbReference>
<protein>
    <recommendedName>
        <fullName evidence="8">Rhodopsin domain-containing protein</fullName>
    </recommendedName>
</protein>
<accession>A0ABR3QUQ3</accession>
<feature type="transmembrane region" description="Helical" evidence="7">
    <location>
        <begin position="20"/>
        <end position="39"/>
    </location>
</feature>
<name>A0ABR3QUQ3_9PLEO</name>
<evidence type="ECO:0000256" key="5">
    <source>
        <dbReference type="ARBA" id="ARBA00038359"/>
    </source>
</evidence>
<feature type="domain" description="Rhodopsin" evidence="8">
    <location>
        <begin position="85"/>
        <end position="307"/>
    </location>
</feature>
<sequence length="387" mass="42359">MERSNERPSHANDTLTASEVGVCAGGIILVTVSVILRYAGRWILQKRMNAGKGKRGERIWGLDDRKVPEKAKRVDLTVLVFNVLAFLSFYGLVSAVFVAIHRGMGVHLDVVEYERGLAGVIAYRQAIYVSAIFYNLTLGMIKLSVLSLYQRILRGVQSPTMRTVVWVVFVIVAANTFANVLVAMFQCHPIKAAWDSSMPSEQIRCVDINAFYLGNAITGVSTDAIVYFLSIPIVLPLHLDKKTKLQLLATMLVGAFAVITSAVRLGFIPALLKDADISYAMGIPMNWSVAEPAIGILVSSMPAIRAIRYIWRQPGEDSYSSGSGEAQSTLRSRDGQIQLSEIRTGTDAESAKTNESEEGLVMDEQTGSPGQGKISRTTEFEISYSKA</sequence>
<evidence type="ECO:0000256" key="7">
    <source>
        <dbReference type="SAM" id="Phobius"/>
    </source>
</evidence>
<dbReference type="PANTHER" id="PTHR33048">
    <property type="entry name" value="PTH11-LIKE INTEGRAL MEMBRANE PROTEIN (AFU_ORTHOLOGUE AFUA_5G11245)"/>
    <property type="match status" value="1"/>
</dbReference>
<dbReference type="Pfam" id="PF20684">
    <property type="entry name" value="Fung_rhodopsin"/>
    <property type="match status" value="1"/>
</dbReference>
<keyword evidence="2 7" id="KW-0812">Transmembrane</keyword>
<evidence type="ECO:0000256" key="1">
    <source>
        <dbReference type="ARBA" id="ARBA00004141"/>
    </source>
</evidence>
<organism evidence="9 10">
    <name type="scientific">Paraconiothyrium brasiliense</name>
    <dbReference type="NCBI Taxonomy" id="300254"/>
    <lineage>
        <taxon>Eukaryota</taxon>
        <taxon>Fungi</taxon>
        <taxon>Dikarya</taxon>
        <taxon>Ascomycota</taxon>
        <taxon>Pezizomycotina</taxon>
        <taxon>Dothideomycetes</taxon>
        <taxon>Pleosporomycetidae</taxon>
        <taxon>Pleosporales</taxon>
        <taxon>Massarineae</taxon>
        <taxon>Didymosphaeriaceae</taxon>
        <taxon>Paraconiothyrium</taxon>
    </lineage>
</organism>
<comment type="similarity">
    <text evidence="5">Belongs to the SAT4 family.</text>
</comment>
<evidence type="ECO:0000313" key="9">
    <source>
        <dbReference type="EMBL" id="KAL1595728.1"/>
    </source>
</evidence>
<comment type="subcellular location">
    <subcellularLocation>
        <location evidence="1">Membrane</location>
        <topology evidence="1">Multi-pass membrane protein</topology>
    </subcellularLocation>
</comment>
<feature type="transmembrane region" description="Helical" evidence="7">
    <location>
        <begin position="247"/>
        <end position="272"/>
    </location>
</feature>
<feature type="region of interest" description="Disordered" evidence="6">
    <location>
        <begin position="315"/>
        <end position="387"/>
    </location>
</feature>
<feature type="transmembrane region" description="Helical" evidence="7">
    <location>
        <begin position="216"/>
        <end position="235"/>
    </location>
</feature>
<feature type="transmembrane region" description="Helical" evidence="7">
    <location>
        <begin position="76"/>
        <end position="101"/>
    </location>
</feature>
<proteinExistence type="inferred from homology"/>